<sequence length="92" mass="10478">MGEDPLLVSLYLSGFWVQIHDLSPGLMTETMAKQFGDFLVVRRQNATVSKWLREANGLECRLLDMKEILKAEFQGKRGILGATIGVIWRNRI</sequence>
<gene>
    <name evidence="1" type="ORF">Gohar_003646</name>
</gene>
<evidence type="ECO:0000313" key="2">
    <source>
        <dbReference type="Proteomes" id="UP000593560"/>
    </source>
</evidence>
<proteinExistence type="predicted"/>
<accession>A0A7J9I824</accession>
<evidence type="ECO:0008006" key="3">
    <source>
        <dbReference type="Google" id="ProtNLM"/>
    </source>
</evidence>
<dbReference type="Proteomes" id="UP000593560">
    <property type="component" value="Unassembled WGS sequence"/>
</dbReference>
<dbReference type="AlphaFoldDB" id="A0A7J9I824"/>
<protein>
    <recommendedName>
        <fullName evidence="3">DUF4283 domain-containing protein</fullName>
    </recommendedName>
</protein>
<dbReference type="EMBL" id="JABFAD010248522">
    <property type="protein sequence ID" value="MBA0818292.1"/>
    <property type="molecule type" value="Genomic_DNA"/>
</dbReference>
<organism evidence="1 2">
    <name type="scientific">Gossypium harknessii</name>
    <dbReference type="NCBI Taxonomy" id="34285"/>
    <lineage>
        <taxon>Eukaryota</taxon>
        <taxon>Viridiplantae</taxon>
        <taxon>Streptophyta</taxon>
        <taxon>Embryophyta</taxon>
        <taxon>Tracheophyta</taxon>
        <taxon>Spermatophyta</taxon>
        <taxon>Magnoliopsida</taxon>
        <taxon>eudicotyledons</taxon>
        <taxon>Gunneridae</taxon>
        <taxon>Pentapetalae</taxon>
        <taxon>rosids</taxon>
        <taxon>malvids</taxon>
        <taxon>Malvales</taxon>
        <taxon>Malvaceae</taxon>
        <taxon>Malvoideae</taxon>
        <taxon>Gossypium</taxon>
    </lineage>
</organism>
<dbReference type="OrthoDB" id="1000626at2759"/>
<keyword evidence="2" id="KW-1185">Reference proteome</keyword>
<reference evidence="1 2" key="1">
    <citation type="journal article" date="2019" name="Genome Biol. Evol.">
        <title>Insights into the evolution of the New World diploid cottons (Gossypium, subgenus Houzingenia) based on genome sequencing.</title>
        <authorList>
            <person name="Grover C.E."/>
            <person name="Arick M.A. 2nd"/>
            <person name="Thrash A."/>
            <person name="Conover J.L."/>
            <person name="Sanders W.S."/>
            <person name="Peterson D.G."/>
            <person name="Frelichowski J.E."/>
            <person name="Scheffler J.A."/>
            <person name="Scheffler B.E."/>
            <person name="Wendel J.F."/>
        </authorList>
    </citation>
    <scope>NUCLEOTIDE SEQUENCE [LARGE SCALE GENOMIC DNA]</scope>
    <source>
        <strain evidence="1">0</strain>
        <tissue evidence="1">Leaf</tissue>
    </source>
</reference>
<evidence type="ECO:0000313" key="1">
    <source>
        <dbReference type="EMBL" id="MBA0818292.1"/>
    </source>
</evidence>
<name>A0A7J9I824_9ROSI</name>
<comment type="caution">
    <text evidence="1">The sequence shown here is derived from an EMBL/GenBank/DDBJ whole genome shotgun (WGS) entry which is preliminary data.</text>
</comment>